<protein>
    <submittedName>
        <fullName evidence="3">DUF305 domain-containing protein</fullName>
    </submittedName>
</protein>
<dbReference type="AlphaFoldDB" id="A0A941D8A8"/>
<sequence length="212" mass="22773">MTEDHLEPGRTGVGRGVVAVVAVLALALGVTLGWAVTRQSGPTVPDFGVDAGFARDMQKHHLQAVEMSFIVRDRTQDPAVRTLAFDIITSQQQQAGQMYGWLRQWGLPQTGSSPEMAWVGGEHAAHVEAGQPMPGLATPEQLDDLRAASGVEAERLFLELMIAHHRGGVDMAIAAVADARTDEVRSLARAMENAQSAEITLMEGMLEERAPA</sequence>
<feature type="domain" description="DUF305" evidence="2">
    <location>
        <begin position="50"/>
        <end position="206"/>
    </location>
</feature>
<keyword evidence="1" id="KW-0472">Membrane</keyword>
<evidence type="ECO:0000256" key="1">
    <source>
        <dbReference type="SAM" id="Phobius"/>
    </source>
</evidence>
<name>A0A941D8A8_9MICO</name>
<keyword evidence="1" id="KW-0812">Transmembrane</keyword>
<dbReference type="InterPro" id="IPR005183">
    <property type="entry name" value="DUF305_CopM-like"/>
</dbReference>
<feature type="transmembrane region" description="Helical" evidence="1">
    <location>
        <begin position="12"/>
        <end position="36"/>
    </location>
</feature>
<comment type="caution">
    <text evidence="3">The sequence shown here is derived from an EMBL/GenBank/DDBJ whole genome shotgun (WGS) entry which is preliminary data.</text>
</comment>
<dbReference type="PANTHER" id="PTHR36933">
    <property type="entry name" value="SLL0788 PROTEIN"/>
    <property type="match status" value="1"/>
</dbReference>
<evidence type="ECO:0000313" key="3">
    <source>
        <dbReference type="EMBL" id="MBR7742337.1"/>
    </source>
</evidence>
<accession>A0A941D8A8</accession>
<dbReference type="Pfam" id="PF03713">
    <property type="entry name" value="DUF305"/>
    <property type="match status" value="1"/>
</dbReference>
<keyword evidence="1" id="KW-1133">Transmembrane helix</keyword>
<dbReference type="PANTHER" id="PTHR36933:SF1">
    <property type="entry name" value="SLL0788 PROTEIN"/>
    <property type="match status" value="1"/>
</dbReference>
<evidence type="ECO:0000313" key="4">
    <source>
        <dbReference type="Proteomes" id="UP000677016"/>
    </source>
</evidence>
<dbReference type="EMBL" id="JAGSNF010000003">
    <property type="protein sequence ID" value="MBR7742337.1"/>
    <property type="molecule type" value="Genomic_DNA"/>
</dbReference>
<organism evidence="3 4">
    <name type="scientific">Phycicoccus avicenniae</name>
    <dbReference type="NCBI Taxonomy" id="2828860"/>
    <lineage>
        <taxon>Bacteria</taxon>
        <taxon>Bacillati</taxon>
        <taxon>Actinomycetota</taxon>
        <taxon>Actinomycetes</taxon>
        <taxon>Micrococcales</taxon>
        <taxon>Intrasporangiaceae</taxon>
        <taxon>Phycicoccus</taxon>
    </lineage>
</organism>
<gene>
    <name evidence="3" type="ORF">KC207_03390</name>
</gene>
<dbReference type="InterPro" id="IPR012347">
    <property type="entry name" value="Ferritin-like"/>
</dbReference>
<dbReference type="Proteomes" id="UP000677016">
    <property type="component" value="Unassembled WGS sequence"/>
</dbReference>
<dbReference type="RefSeq" id="WP_211601484.1">
    <property type="nucleotide sequence ID" value="NZ_JAGSNF010000003.1"/>
</dbReference>
<keyword evidence="4" id="KW-1185">Reference proteome</keyword>
<reference evidence="3" key="1">
    <citation type="submission" date="2021-04" db="EMBL/GenBank/DDBJ databases">
        <title>Phycicoccus avicenniae sp. nov., a novel endophytic actinomycetes isolated from branch of Avicennia mariana.</title>
        <authorList>
            <person name="Tuo L."/>
        </authorList>
    </citation>
    <scope>NUCLEOTIDE SEQUENCE</scope>
    <source>
        <strain evidence="3">BSK3Z-2</strain>
    </source>
</reference>
<dbReference type="Gene3D" id="1.20.1260.10">
    <property type="match status" value="1"/>
</dbReference>
<proteinExistence type="predicted"/>
<evidence type="ECO:0000259" key="2">
    <source>
        <dbReference type="Pfam" id="PF03713"/>
    </source>
</evidence>